<protein>
    <submittedName>
        <fullName evidence="2">Uncharacterized protein</fullName>
    </submittedName>
</protein>
<dbReference type="RefSeq" id="XP_002544400.1">
    <property type="nucleotide sequence ID" value="XM_002544354.1"/>
</dbReference>
<reference evidence="3" key="1">
    <citation type="journal article" date="2009" name="Genome Res.">
        <title>Comparative genomic analyses of the human fungal pathogens Coccidioides and their relatives.</title>
        <authorList>
            <person name="Sharpton T.J."/>
            <person name="Stajich J.E."/>
            <person name="Rounsley S.D."/>
            <person name="Gardner M.J."/>
            <person name="Wortman J.R."/>
            <person name="Jordar V.S."/>
            <person name="Maiti R."/>
            <person name="Kodira C.D."/>
            <person name="Neafsey D.E."/>
            <person name="Zeng Q."/>
            <person name="Hung C.-Y."/>
            <person name="McMahan C."/>
            <person name="Muszewska A."/>
            <person name="Grynberg M."/>
            <person name="Mandel M.A."/>
            <person name="Kellner E.M."/>
            <person name="Barker B.M."/>
            <person name="Galgiani J.N."/>
            <person name="Orbach M.J."/>
            <person name="Kirkland T.N."/>
            <person name="Cole G.T."/>
            <person name="Henn M.R."/>
            <person name="Birren B.W."/>
            <person name="Taylor J.W."/>
        </authorList>
    </citation>
    <scope>NUCLEOTIDE SEQUENCE [LARGE SCALE GENOMIC DNA]</scope>
    <source>
        <strain evidence="3">UAMH 1704</strain>
    </source>
</reference>
<dbReference type="VEuPathDB" id="FungiDB:UREG_03917"/>
<dbReference type="OMA" id="TNDIMEN"/>
<dbReference type="Proteomes" id="UP000002058">
    <property type="component" value="Unassembled WGS sequence"/>
</dbReference>
<keyword evidence="3" id="KW-1185">Reference proteome</keyword>
<dbReference type="STRING" id="336963.C4JM59"/>
<gene>
    <name evidence="2" type="ORF">UREG_03917</name>
</gene>
<evidence type="ECO:0000256" key="1">
    <source>
        <dbReference type="SAM" id="MobiDB-lite"/>
    </source>
</evidence>
<organism evidence="2 3">
    <name type="scientific">Uncinocarpus reesii (strain UAMH 1704)</name>
    <dbReference type="NCBI Taxonomy" id="336963"/>
    <lineage>
        <taxon>Eukaryota</taxon>
        <taxon>Fungi</taxon>
        <taxon>Dikarya</taxon>
        <taxon>Ascomycota</taxon>
        <taxon>Pezizomycotina</taxon>
        <taxon>Eurotiomycetes</taxon>
        <taxon>Eurotiomycetidae</taxon>
        <taxon>Onygenales</taxon>
        <taxon>Onygenaceae</taxon>
        <taxon>Uncinocarpus</taxon>
    </lineage>
</organism>
<evidence type="ECO:0000313" key="2">
    <source>
        <dbReference type="EMBL" id="EEP79071.1"/>
    </source>
</evidence>
<proteinExistence type="predicted"/>
<dbReference type="InParanoid" id="C4JM59"/>
<accession>C4JM59</accession>
<dbReference type="AlphaFoldDB" id="C4JM59"/>
<dbReference type="KEGG" id="ure:UREG_03917"/>
<dbReference type="EMBL" id="CH476616">
    <property type="protein sequence ID" value="EEP79071.1"/>
    <property type="molecule type" value="Genomic_DNA"/>
</dbReference>
<sequence length="194" mass="21500">MAQFYQYGFVEPNRTSISEPKIPKEPILYQYIPPGQNAAEPPAPPPPSNTSATPTVHFGMTQQFYGSVPIVQRPVSFYLSQQQAHVQYVPQPQAYQPPARMAPVAQASPGAVPWVGATRAEIDAQNIAIAKATGATRPQSMIPYKPADGQQWWCREIDGSYTLRTTNDIMENLQPGKWVYSSTGFPYFVRQPAT</sequence>
<dbReference type="GeneID" id="8444698"/>
<dbReference type="OrthoDB" id="5194044at2759"/>
<evidence type="ECO:0000313" key="3">
    <source>
        <dbReference type="Proteomes" id="UP000002058"/>
    </source>
</evidence>
<dbReference type="eggNOG" id="ENOG502SXPS">
    <property type="taxonomic scope" value="Eukaryota"/>
</dbReference>
<dbReference type="HOGENOM" id="CLU_076962_0_0_1"/>
<name>C4JM59_UNCRE</name>
<feature type="region of interest" description="Disordered" evidence="1">
    <location>
        <begin position="33"/>
        <end position="53"/>
    </location>
</feature>